<feature type="binding site" evidence="12">
    <location>
        <position position="689"/>
    </location>
    <ligand>
        <name>ATP</name>
        <dbReference type="ChEBI" id="CHEBI:30616"/>
    </ligand>
</feature>
<feature type="compositionally biased region" description="Polar residues" evidence="13">
    <location>
        <begin position="70"/>
        <end position="87"/>
    </location>
</feature>
<evidence type="ECO:0000256" key="10">
    <source>
        <dbReference type="ARBA" id="ARBA00047899"/>
    </source>
</evidence>
<dbReference type="InterPro" id="IPR008271">
    <property type="entry name" value="Ser/Thr_kinase_AS"/>
</dbReference>
<dbReference type="Gene3D" id="1.10.510.10">
    <property type="entry name" value="Transferase(Phosphotransferase) domain 1"/>
    <property type="match status" value="1"/>
</dbReference>
<keyword evidence="15" id="KW-1185">Reference proteome</keyword>
<evidence type="ECO:0000256" key="2">
    <source>
        <dbReference type="ARBA" id="ARBA00010507"/>
    </source>
</evidence>
<dbReference type="Gene3D" id="3.30.200.20">
    <property type="entry name" value="Phosphorylase Kinase, domain 1"/>
    <property type="match status" value="1"/>
</dbReference>
<dbReference type="InterPro" id="IPR001245">
    <property type="entry name" value="Ser-Thr/Tyr_kinase_cat_dom"/>
</dbReference>
<dbReference type="RefSeq" id="XP_021835535.1">
    <property type="nucleotide sequence ID" value="XM_021979843.2"/>
</dbReference>
<dbReference type="GeneID" id="110775237"/>
<dbReference type="SMART" id="SM00220">
    <property type="entry name" value="S_TKc"/>
    <property type="match status" value="1"/>
</dbReference>
<dbReference type="PANTHER" id="PTHR44329:SF302">
    <property type="entry name" value="SERINE_THREONINE-PROTEIN KINASE SIS8-RELATED"/>
    <property type="match status" value="1"/>
</dbReference>
<keyword evidence="5" id="KW-0808">Transferase</keyword>
<evidence type="ECO:0000256" key="13">
    <source>
        <dbReference type="SAM" id="MobiDB-lite"/>
    </source>
</evidence>
<dbReference type="GO" id="GO:0007165">
    <property type="term" value="P:signal transduction"/>
    <property type="evidence" value="ECO:0000318"/>
    <property type="project" value="GO_Central"/>
</dbReference>
<dbReference type="FunFam" id="3.30.200.20:FF:000060">
    <property type="entry name" value="Serine/threonine-protein kinase isoform 1"/>
    <property type="match status" value="1"/>
</dbReference>
<evidence type="ECO:0000256" key="4">
    <source>
        <dbReference type="ARBA" id="ARBA00022527"/>
    </source>
</evidence>
<evidence type="ECO:0000256" key="5">
    <source>
        <dbReference type="ARBA" id="ARBA00022679"/>
    </source>
</evidence>
<dbReference type="GO" id="GO:0016020">
    <property type="term" value="C:membrane"/>
    <property type="evidence" value="ECO:0007669"/>
    <property type="project" value="UniProtKB-SubCell"/>
</dbReference>
<feature type="domain" description="Protein kinase" evidence="14">
    <location>
        <begin position="661"/>
        <end position="920"/>
    </location>
</feature>
<evidence type="ECO:0000256" key="9">
    <source>
        <dbReference type="ARBA" id="ARBA00023136"/>
    </source>
</evidence>
<comment type="catalytic activity">
    <reaction evidence="11">
        <text>L-seryl-[protein] + ATP = O-phospho-L-seryl-[protein] + ADP + H(+)</text>
        <dbReference type="Rhea" id="RHEA:17989"/>
        <dbReference type="Rhea" id="RHEA-COMP:9863"/>
        <dbReference type="Rhea" id="RHEA-COMP:11604"/>
        <dbReference type="ChEBI" id="CHEBI:15378"/>
        <dbReference type="ChEBI" id="CHEBI:29999"/>
        <dbReference type="ChEBI" id="CHEBI:30616"/>
        <dbReference type="ChEBI" id="CHEBI:83421"/>
        <dbReference type="ChEBI" id="CHEBI:456216"/>
        <dbReference type="EC" id="2.7.11.1"/>
    </reaction>
</comment>
<dbReference type="InterPro" id="IPR000719">
    <property type="entry name" value="Prot_kinase_dom"/>
</dbReference>
<evidence type="ECO:0000256" key="8">
    <source>
        <dbReference type="ARBA" id="ARBA00022840"/>
    </source>
</evidence>
<dbReference type="GO" id="GO:0005737">
    <property type="term" value="C:cytoplasm"/>
    <property type="evidence" value="ECO:0000318"/>
    <property type="project" value="GO_Central"/>
</dbReference>
<evidence type="ECO:0000313" key="16">
    <source>
        <dbReference type="RefSeq" id="XP_021835535.1"/>
    </source>
</evidence>
<comment type="subcellular location">
    <subcellularLocation>
        <location evidence="1">Membrane</location>
    </subcellularLocation>
</comment>
<dbReference type="PRINTS" id="PR00109">
    <property type="entry name" value="TYRKINASE"/>
</dbReference>
<feature type="compositionally biased region" description="Low complexity" evidence="13">
    <location>
        <begin position="26"/>
        <end position="64"/>
    </location>
</feature>
<sequence>MSKMKHLLRKLHIGNDHHNRHHAAARRIPNNRTQETETSTSTATATPPSSTSTSSSPPSVSSPSDRTLRESTATSTTAENVSGNVSRRNPADFNSIEEDFQLQLAMAISASDPETRNDDESDQQIMAAKQLSLACSPSVPDNERLSEFVSLKYWNYNVVQYDEKVVDGFYDVYAITSNSAEQGEMPLLVDLQAISILSNVEYEVVLVNRSVDVQLQQLENKVYAISVESKVLERGMSLNDLFQSLANLVVNRMGGPVANAEEITRRWRVRSNQLRASLNTTVLPLGCLDVGLSRHRALLFKVLADRINLPCMLVKGSLCTGTDEGAVNLVKGDDGSEYIIDLMGAPGALIPSEVPSSFLLNTAVEARGLSDSTAAVNNLNLVFDKVVGLDDNIRSIVEVSGAFDSNLKEAKSLRQQVKQANEIAVRSDLSEKSDYTFEKPFKSEYSLHDCSPSSAEEASLAQEKKVKDVSKYVISAAKDPEFAQKLHAVLLESGASPPADLFVNMSPSILRGKTLLELVQPVRREFFCLGDFYNPESHRPSNEKPILCQSGVQSLNDCEKREHDVDNVTRQRIVDANVPFSSQPNAENIFLAVNESNKVTTSGATGDQTGSGDESSAQLETTKRLCRPCDSLNECVSPISAEGVCPMLGEFAEWEIPWEDLQVGERIGIGSYGEVYRADWNGTEVAVKKFLVQDLTGDVLVQFKCEAEMMIRLRHPNVVLFMGAVTRPPNLSILTEFIPRGSLYRLLHRSGSQIDEKKRMKMALDVARGMNYLHTSHPTVVHRDLKSPNLLVDKNWVVKVCDFGLSRLKYHTYLSSNSTAGTPEWMAPEVLRNEPSNEKCDVYSFGVILWELATLCVPWTGLNPMQVVGAVGFQNRRLVIPEEVDPMLAQIIRGCWENDPRMRPSFSQLIPRLKGLHRLVVQKD</sequence>
<evidence type="ECO:0000256" key="12">
    <source>
        <dbReference type="PROSITE-ProRule" id="PRU10141"/>
    </source>
</evidence>
<keyword evidence="6 12" id="KW-0547">Nucleotide-binding</keyword>
<feature type="region of interest" description="Disordered" evidence="13">
    <location>
        <begin position="12"/>
        <end position="92"/>
    </location>
</feature>
<dbReference type="OrthoDB" id="7537227at2759"/>
<dbReference type="EC" id="2.7.11.1" evidence="3"/>
<reference evidence="15" key="1">
    <citation type="journal article" date="2021" name="Nat. Commun.">
        <title>Genomic analyses provide insights into spinach domestication and the genetic basis of agronomic traits.</title>
        <authorList>
            <person name="Cai X."/>
            <person name="Sun X."/>
            <person name="Xu C."/>
            <person name="Sun H."/>
            <person name="Wang X."/>
            <person name="Ge C."/>
            <person name="Zhang Z."/>
            <person name="Wang Q."/>
            <person name="Fei Z."/>
            <person name="Jiao C."/>
            <person name="Wang Q."/>
        </authorList>
    </citation>
    <scope>NUCLEOTIDE SEQUENCE [LARGE SCALE GENOMIC DNA]</scope>
    <source>
        <strain evidence="15">cv. Varoflay</strain>
    </source>
</reference>
<accession>A0A9R0HRX4</accession>
<evidence type="ECO:0000256" key="3">
    <source>
        <dbReference type="ARBA" id="ARBA00012513"/>
    </source>
</evidence>
<dbReference type="PANTHER" id="PTHR44329">
    <property type="entry name" value="SERINE/THREONINE-PROTEIN KINASE TNNI3K-RELATED"/>
    <property type="match status" value="1"/>
</dbReference>
<dbReference type="PROSITE" id="PS50011">
    <property type="entry name" value="PROTEIN_KINASE_DOM"/>
    <property type="match status" value="1"/>
</dbReference>
<name>A0A9R0HRX4_SPIOL</name>
<dbReference type="Pfam" id="PF07714">
    <property type="entry name" value="PK_Tyr_Ser-Thr"/>
    <property type="match status" value="1"/>
</dbReference>
<gene>
    <name evidence="16" type="primary">LOC110775237</name>
</gene>
<dbReference type="PROSITE" id="PS00108">
    <property type="entry name" value="PROTEIN_KINASE_ST"/>
    <property type="match status" value="1"/>
</dbReference>
<dbReference type="InterPro" id="IPR011009">
    <property type="entry name" value="Kinase-like_dom_sf"/>
</dbReference>
<dbReference type="AlphaFoldDB" id="A0A9R0HRX4"/>
<dbReference type="GO" id="GO:0004674">
    <property type="term" value="F:protein serine/threonine kinase activity"/>
    <property type="evidence" value="ECO:0007669"/>
    <property type="project" value="UniProtKB-KW"/>
</dbReference>
<dbReference type="InterPro" id="IPR017441">
    <property type="entry name" value="Protein_kinase_ATP_BS"/>
</dbReference>
<dbReference type="Proteomes" id="UP000813463">
    <property type="component" value="Chromosome 1"/>
</dbReference>
<feature type="compositionally biased region" description="Basic residues" evidence="13">
    <location>
        <begin position="12"/>
        <end position="25"/>
    </location>
</feature>
<protein>
    <recommendedName>
        <fullName evidence="3">non-specific serine/threonine protein kinase</fullName>
        <ecNumber evidence="3">2.7.11.1</ecNumber>
    </recommendedName>
</protein>
<dbReference type="SUPFAM" id="SSF56112">
    <property type="entry name" value="Protein kinase-like (PK-like)"/>
    <property type="match status" value="1"/>
</dbReference>
<reference evidence="16" key="2">
    <citation type="submission" date="2025-08" db="UniProtKB">
        <authorList>
            <consortium name="RefSeq"/>
        </authorList>
    </citation>
    <scope>IDENTIFICATION</scope>
    <source>
        <tissue evidence="16">Leaf</tissue>
    </source>
</reference>
<dbReference type="CDD" id="cd13999">
    <property type="entry name" value="STKc_MAP3K-like"/>
    <property type="match status" value="1"/>
</dbReference>
<evidence type="ECO:0000256" key="1">
    <source>
        <dbReference type="ARBA" id="ARBA00004370"/>
    </source>
</evidence>
<keyword evidence="8 12" id="KW-0067">ATP-binding</keyword>
<organism evidence="15 16">
    <name type="scientific">Spinacia oleracea</name>
    <name type="common">Spinach</name>
    <dbReference type="NCBI Taxonomy" id="3562"/>
    <lineage>
        <taxon>Eukaryota</taxon>
        <taxon>Viridiplantae</taxon>
        <taxon>Streptophyta</taxon>
        <taxon>Embryophyta</taxon>
        <taxon>Tracheophyta</taxon>
        <taxon>Spermatophyta</taxon>
        <taxon>Magnoliopsida</taxon>
        <taxon>eudicotyledons</taxon>
        <taxon>Gunneridae</taxon>
        <taxon>Pentapetalae</taxon>
        <taxon>Caryophyllales</taxon>
        <taxon>Chenopodiaceae</taxon>
        <taxon>Chenopodioideae</taxon>
        <taxon>Anserineae</taxon>
        <taxon>Spinacia</taxon>
    </lineage>
</organism>
<evidence type="ECO:0000256" key="6">
    <source>
        <dbReference type="ARBA" id="ARBA00022741"/>
    </source>
</evidence>
<dbReference type="Pfam" id="PF14381">
    <property type="entry name" value="EDR1_CTR1_ARMC3_pept"/>
    <property type="match status" value="1"/>
</dbReference>
<keyword evidence="7 16" id="KW-0418">Kinase</keyword>
<dbReference type="InterPro" id="IPR055164">
    <property type="entry name" value="EDR1/CTR1/ARMC3-like_pept-like"/>
</dbReference>
<keyword evidence="4" id="KW-0723">Serine/threonine-protein kinase</keyword>
<comment type="catalytic activity">
    <reaction evidence="10">
        <text>L-threonyl-[protein] + ATP = O-phospho-L-threonyl-[protein] + ADP + H(+)</text>
        <dbReference type="Rhea" id="RHEA:46608"/>
        <dbReference type="Rhea" id="RHEA-COMP:11060"/>
        <dbReference type="Rhea" id="RHEA-COMP:11605"/>
        <dbReference type="ChEBI" id="CHEBI:15378"/>
        <dbReference type="ChEBI" id="CHEBI:30013"/>
        <dbReference type="ChEBI" id="CHEBI:30616"/>
        <dbReference type="ChEBI" id="CHEBI:61977"/>
        <dbReference type="ChEBI" id="CHEBI:456216"/>
        <dbReference type="EC" id="2.7.11.1"/>
    </reaction>
</comment>
<dbReference type="InterPro" id="IPR051681">
    <property type="entry name" value="Ser/Thr_Kinases-Pseudokinases"/>
</dbReference>
<dbReference type="KEGG" id="soe:110775237"/>
<dbReference type="GO" id="GO:0004672">
    <property type="term" value="F:protein kinase activity"/>
    <property type="evidence" value="ECO:0000318"/>
    <property type="project" value="GO_Central"/>
</dbReference>
<dbReference type="FunFam" id="1.10.510.10:FF:000476">
    <property type="entry name" value="PAS domain-containing protein tyrosine kinase family protein"/>
    <property type="match status" value="1"/>
</dbReference>
<evidence type="ECO:0000256" key="7">
    <source>
        <dbReference type="ARBA" id="ARBA00022777"/>
    </source>
</evidence>
<keyword evidence="9" id="KW-0472">Membrane</keyword>
<evidence type="ECO:0000259" key="14">
    <source>
        <dbReference type="PROSITE" id="PS50011"/>
    </source>
</evidence>
<dbReference type="GO" id="GO:0005524">
    <property type="term" value="F:ATP binding"/>
    <property type="evidence" value="ECO:0007669"/>
    <property type="project" value="UniProtKB-UniRule"/>
</dbReference>
<proteinExistence type="inferred from homology"/>
<comment type="similarity">
    <text evidence="2">Belongs to the protein kinase superfamily. TKL Ser/Thr protein kinase family. RAF subfamily.</text>
</comment>
<evidence type="ECO:0000313" key="15">
    <source>
        <dbReference type="Proteomes" id="UP000813463"/>
    </source>
</evidence>
<evidence type="ECO:0000256" key="11">
    <source>
        <dbReference type="ARBA" id="ARBA00048679"/>
    </source>
</evidence>
<dbReference type="PROSITE" id="PS00107">
    <property type="entry name" value="PROTEIN_KINASE_ATP"/>
    <property type="match status" value="1"/>
</dbReference>